<accession>A0A2J6WXY1</accession>
<feature type="domain" description="Yip1" evidence="6">
    <location>
        <begin position="11"/>
        <end position="190"/>
    </location>
</feature>
<keyword evidence="4 5" id="KW-0472">Membrane</keyword>
<feature type="transmembrane region" description="Helical" evidence="5">
    <location>
        <begin position="29"/>
        <end position="51"/>
    </location>
</feature>
<keyword evidence="2 5" id="KW-0812">Transmembrane</keyword>
<feature type="transmembrane region" description="Helical" evidence="5">
    <location>
        <begin position="176"/>
        <end position="203"/>
    </location>
</feature>
<feature type="transmembrane region" description="Helical" evidence="5">
    <location>
        <begin position="143"/>
        <end position="164"/>
    </location>
</feature>
<evidence type="ECO:0000313" key="7">
    <source>
        <dbReference type="EMBL" id="PMP76052.1"/>
    </source>
</evidence>
<comment type="caution">
    <text evidence="7">The sequence shown here is derived from an EMBL/GenBank/DDBJ whole genome shotgun (WGS) entry which is preliminary data.</text>
</comment>
<evidence type="ECO:0000313" key="8">
    <source>
        <dbReference type="Proteomes" id="UP000243376"/>
    </source>
</evidence>
<dbReference type="InterPro" id="IPR006977">
    <property type="entry name" value="Yip1_dom"/>
</dbReference>
<gene>
    <name evidence="7" type="ORF">C0184_13235</name>
</gene>
<dbReference type="EMBL" id="PNIQ01000887">
    <property type="protein sequence ID" value="PMP76052.1"/>
    <property type="molecule type" value="Genomic_DNA"/>
</dbReference>
<reference evidence="7 8" key="1">
    <citation type="submission" date="2018-01" db="EMBL/GenBank/DDBJ databases">
        <title>Metagenomic assembled genomes from two thermal pools in the Uzon Caldera, Kamchatka, Russia.</title>
        <authorList>
            <person name="Wilkins L."/>
            <person name="Ettinger C."/>
        </authorList>
    </citation>
    <scope>NUCLEOTIDE SEQUENCE [LARGE SCALE GENOMIC DNA]</scope>
    <source>
        <strain evidence="7">ZAV-02</strain>
    </source>
</reference>
<feature type="transmembrane region" description="Helical" evidence="5">
    <location>
        <begin position="82"/>
        <end position="108"/>
    </location>
</feature>
<name>A0A2J6WXY1_9CHLR</name>
<dbReference type="Pfam" id="PF04893">
    <property type="entry name" value="Yip1"/>
    <property type="match status" value="1"/>
</dbReference>
<evidence type="ECO:0000259" key="6">
    <source>
        <dbReference type="Pfam" id="PF04893"/>
    </source>
</evidence>
<evidence type="ECO:0000256" key="5">
    <source>
        <dbReference type="SAM" id="Phobius"/>
    </source>
</evidence>
<evidence type="ECO:0000256" key="4">
    <source>
        <dbReference type="ARBA" id="ARBA00023136"/>
    </source>
</evidence>
<evidence type="ECO:0000256" key="2">
    <source>
        <dbReference type="ARBA" id="ARBA00022692"/>
    </source>
</evidence>
<proteinExistence type="predicted"/>
<evidence type="ECO:0000256" key="3">
    <source>
        <dbReference type="ARBA" id="ARBA00022989"/>
    </source>
</evidence>
<dbReference type="Proteomes" id="UP000243376">
    <property type="component" value="Unassembled WGS sequence"/>
</dbReference>
<protein>
    <submittedName>
        <fullName evidence="7">YIP1 family protein</fullName>
    </submittedName>
</protein>
<evidence type="ECO:0000256" key="1">
    <source>
        <dbReference type="ARBA" id="ARBA00004141"/>
    </source>
</evidence>
<dbReference type="GO" id="GO:0016020">
    <property type="term" value="C:membrane"/>
    <property type="evidence" value="ECO:0007669"/>
    <property type="project" value="UniProtKB-SubCell"/>
</dbReference>
<dbReference type="AlphaFoldDB" id="A0A2J6WXY1"/>
<organism evidence="7 8">
    <name type="scientific">Chloroflexus aggregans</name>
    <dbReference type="NCBI Taxonomy" id="152260"/>
    <lineage>
        <taxon>Bacteria</taxon>
        <taxon>Bacillati</taxon>
        <taxon>Chloroflexota</taxon>
        <taxon>Chloroflexia</taxon>
        <taxon>Chloroflexales</taxon>
        <taxon>Chloroflexineae</taxon>
        <taxon>Chloroflexaceae</taxon>
        <taxon>Chloroflexus</taxon>
    </lineage>
</organism>
<sequence length="209" mass="21948">MFQEMVNGSIAVLTKPSAQTFEQHERDNLVWALIYAVIASMINGILAAITWPLRVGGIRAQLEAQGLASDVIDATLAQQGNVISLVLGGIFGTIIGSLVVWGLIYLLGRAFGGTGNFGELAWDISLFSSPLAVGQAIANAIPFIGFIISLGLTVYGVYLTYLAIQSGMNLPAQKALYVAIILFVIGIIFTCVTTGLLAVVTILSGGFAP</sequence>
<comment type="subcellular location">
    <subcellularLocation>
        <location evidence="1">Membrane</location>
        <topology evidence="1">Multi-pass membrane protein</topology>
    </subcellularLocation>
</comment>
<keyword evidence="3 5" id="KW-1133">Transmembrane helix</keyword>